<dbReference type="Gene3D" id="2.60.40.420">
    <property type="entry name" value="Cupredoxins - blue copper proteins"/>
    <property type="match status" value="1"/>
</dbReference>
<evidence type="ECO:0000256" key="17">
    <source>
        <dbReference type="RuleBase" id="RU000456"/>
    </source>
</evidence>
<comment type="subcellular location">
    <subcellularLocation>
        <location evidence="17">Cell membrane</location>
        <topology evidence="17">Multi-pass membrane protein</topology>
    </subcellularLocation>
    <subcellularLocation>
        <location evidence="2">Membrane</location>
        <topology evidence="2">Multi-pass membrane protein</topology>
    </subcellularLocation>
</comment>
<evidence type="ECO:0000256" key="16">
    <source>
        <dbReference type="ARBA" id="ARBA00047816"/>
    </source>
</evidence>
<protein>
    <recommendedName>
        <fullName evidence="18">Cytochrome c oxidase subunit 2</fullName>
        <ecNumber evidence="18">7.1.1.9</ecNumber>
    </recommendedName>
</protein>
<dbReference type="Pfam" id="PF02790">
    <property type="entry name" value="COX2_TM"/>
    <property type="match status" value="1"/>
</dbReference>
<dbReference type="GO" id="GO:0005886">
    <property type="term" value="C:plasma membrane"/>
    <property type="evidence" value="ECO:0007669"/>
    <property type="project" value="UniProtKB-SubCell"/>
</dbReference>
<evidence type="ECO:0000256" key="19">
    <source>
        <dbReference type="SAM" id="Phobius"/>
    </source>
</evidence>
<evidence type="ECO:0000256" key="14">
    <source>
        <dbReference type="ARBA" id="ARBA00023136"/>
    </source>
</evidence>
<dbReference type="GO" id="GO:0016491">
    <property type="term" value="F:oxidoreductase activity"/>
    <property type="evidence" value="ECO:0007669"/>
    <property type="project" value="InterPro"/>
</dbReference>
<dbReference type="KEGG" id="aplt:ANPL_03895"/>
<keyword evidence="14 19" id="KW-0472">Membrane</keyword>
<feature type="domain" description="Cytochrome oxidase subunit II copper A binding" evidence="20">
    <location>
        <begin position="127"/>
        <end position="259"/>
    </location>
</feature>
<feature type="domain" description="Cytochrome oxidase subunit II transmembrane region profile" evidence="21">
    <location>
        <begin position="28"/>
        <end position="126"/>
    </location>
</feature>
<dbReference type="Proteomes" id="UP000500930">
    <property type="component" value="Chromosome"/>
</dbReference>
<dbReference type="InterPro" id="IPR014222">
    <property type="entry name" value="Cyt_c_oxidase_su2"/>
</dbReference>
<dbReference type="AlphaFoldDB" id="A0A858PZ32"/>
<evidence type="ECO:0000256" key="2">
    <source>
        <dbReference type="ARBA" id="ARBA00004141"/>
    </source>
</evidence>
<keyword evidence="4 17" id="KW-0813">Transport</keyword>
<evidence type="ECO:0000256" key="13">
    <source>
        <dbReference type="ARBA" id="ARBA00023008"/>
    </source>
</evidence>
<evidence type="ECO:0000256" key="15">
    <source>
        <dbReference type="ARBA" id="ARBA00024688"/>
    </source>
</evidence>
<keyword evidence="6 17" id="KW-0679">Respiratory chain</keyword>
<comment type="cofactor">
    <cofactor evidence="1">
        <name>heme</name>
        <dbReference type="ChEBI" id="CHEBI:30413"/>
    </cofactor>
</comment>
<keyword evidence="11 19" id="KW-1133">Transmembrane helix</keyword>
<keyword evidence="5" id="KW-0349">Heme</keyword>
<organism evidence="22 23">
    <name type="scientific">Anaplasma platys</name>
    <dbReference type="NCBI Taxonomy" id="949"/>
    <lineage>
        <taxon>Bacteria</taxon>
        <taxon>Pseudomonadati</taxon>
        <taxon>Pseudomonadota</taxon>
        <taxon>Alphaproteobacteria</taxon>
        <taxon>Rickettsiales</taxon>
        <taxon>Anaplasmataceae</taxon>
        <taxon>Anaplasma</taxon>
    </lineage>
</organism>
<keyword evidence="12" id="KW-0408">Iron</keyword>
<feature type="transmembrane region" description="Helical" evidence="19">
    <location>
        <begin position="51"/>
        <end position="74"/>
    </location>
</feature>
<evidence type="ECO:0000256" key="4">
    <source>
        <dbReference type="ARBA" id="ARBA00022448"/>
    </source>
</evidence>
<comment type="cofactor">
    <cofactor evidence="18">
        <name>Cu cation</name>
        <dbReference type="ChEBI" id="CHEBI:23378"/>
    </cofactor>
    <text evidence="18">Binds a copper A center.</text>
</comment>
<dbReference type="GO" id="GO:0005507">
    <property type="term" value="F:copper ion binding"/>
    <property type="evidence" value="ECO:0007669"/>
    <property type="project" value="InterPro"/>
</dbReference>
<accession>A0A858PZ32</accession>
<dbReference type="Pfam" id="PF00116">
    <property type="entry name" value="COX2"/>
    <property type="match status" value="1"/>
</dbReference>
<dbReference type="PRINTS" id="PR01166">
    <property type="entry name" value="CYCOXIDASEII"/>
</dbReference>
<dbReference type="InterPro" id="IPR011759">
    <property type="entry name" value="Cyt_c_oxidase_su2_TM_dom"/>
</dbReference>
<evidence type="ECO:0000313" key="22">
    <source>
        <dbReference type="EMBL" id="QJC27827.1"/>
    </source>
</evidence>
<keyword evidence="13 18" id="KW-0186">Copper</keyword>
<dbReference type="PROSITE" id="PS50999">
    <property type="entry name" value="COX2_TM"/>
    <property type="match status" value="1"/>
</dbReference>
<evidence type="ECO:0000313" key="23">
    <source>
        <dbReference type="Proteomes" id="UP000500930"/>
    </source>
</evidence>
<comment type="function">
    <text evidence="15 18">Subunits I and II form the functional core of the enzyme complex. Electrons originating in cytochrome c are transferred via heme a and Cu(A) to the binuclear center formed by heme a3 and Cu(B).</text>
</comment>
<dbReference type="EC" id="7.1.1.9" evidence="18"/>
<keyword evidence="23" id="KW-1185">Reference proteome</keyword>
<dbReference type="PANTHER" id="PTHR22888:SF9">
    <property type="entry name" value="CYTOCHROME C OXIDASE SUBUNIT 2"/>
    <property type="match status" value="1"/>
</dbReference>
<dbReference type="InterPro" id="IPR036257">
    <property type="entry name" value="Cyt_c_oxidase_su2_TM_sf"/>
</dbReference>
<dbReference type="GO" id="GO:0042773">
    <property type="term" value="P:ATP synthesis coupled electron transport"/>
    <property type="evidence" value="ECO:0007669"/>
    <property type="project" value="TreeGrafter"/>
</dbReference>
<proteinExistence type="inferred from homology"/>
<dbReference type="Gene3D" id="1.10.287.90">
    <property type="match status" value="1"/>
</dbReference>
<evidence type="ECO:0000256" key="10">
    <source>
        <dbReference type="ARBA" id="ARBA00022982"/>
    </source>
</evidence>
<dbReference type="CDD" id="cd13912">
    <property type="entry name" value="CcO_II_C"/>
    <property type="match status" value="1"/>
</dbReference>
<dbReference type="SUPFAM" id="SSF49503">
    <property type="entry name" value="Cupredoxins"/>
    <property type="match status" value="1"/>
</dbReference>
<dbReference type="EMBL" id="CP046391">
    <property type="protein sequence ID" value="QJC27827.1"/>
    <property type="molecule type" value="Genomic_DNA"/>
</dbReference>
<keyword evidence="10 17" id="KW-0249">Electron transport</keyword>
<keyword evidence="7 17" id="KW-0812">Transmembrane</keyword>
<keyword evidence="9" id="KW-1278">Translocase</keyword>
<comment type="similarity">
    <text evidence="3 17">Belongs to the cytochrome c oxidase subunit 2 family.</text>
</comment>
<dbReference type="GO" id="GO:0004129">
    <property type="term" value="F:cytochrome-c oxidase activity"/>
    <property type="evidence" value="ECO:0007669"/>
    <property type="project" value="UniProtKB-EC"/>
</dbReference>
<name>A0A858PZ32_9RICK</name>
<evidence type="ECO:0000256" key="6">
    <source>
        <dbReference type="ARBA" id="ARBA00022660"/>
    </source>
</evidence>
<feature type="transmembrane region" description="Helical" evidence="19">
    <location>
        <begin position="94"/>
        <end position="113"/>
    </location>
</feature>
<comment type="catalytic activity">
    <reaction evidence="16 18">
        <text>4 Fe(II)-[cytochrome c] + O2 + 8 H(+)(in) = 4 Fe(III)-[cytochrome c] + 2 H2O + 4 H(+)(out)</text>
        <dbReference type="Rhea" id="RHEA:11436"/>
        <dbReference type="Rhea" id="RHEA-COMP:10350"/>
        <dbReference type="Rhea" id="RHEA-COMP:14399"/>
        <dbReference type="ChEBI" id="CHEBI:15377"/>
        <dbReference type="ChEBI" id="CHEBI:15378"/>
        <dbReference type="ChEBI" id="CHEBI:15379"/>
        <dbReference type="ChEBI" id="CHEBI:29033"/>
        <dbReference type="ChEBI" id="CHEBI:29034"/>
        <dbReference type="EC" id="7.1.1.9"/>
    </reaction>
</comment>
<dbReference type="SUPFAM" id="SSF81464">
    <property type="entry name" value="Cytochrome c oxidase subunit II-like, transmembrane region"/>
    <property type="match status" value="1"/>
</dbReference>
<dbReference type="PROSITE" id="PS00078">
    <property type="entry name" value="COX2"/>
    <property type="match status" value="1"/>
</dbReference>
<evidence type="ECO:0000256" key="11">
    <source>
        <dbReference type="ARBA" id="ARBA00022989"/>
    </source>
</evidence>
<evidence type="ECO:0000256" key="8">
    <source>
        <dbReference type="ARBA" id="ARBA00022723"/>
    </source>
</evidence>
<evidence type="ECO:0000256" key="9">
    <source>
        <dbReference type="ARBA" id="ARBA00022967"/>
    </source>
</evidence>
<evidence type="ECO:0000256" key="7">
    <source>
        <dbReference type="ARBA" id="ARBA00022692"/>
    </source>
</evidence>
<keyword evidence="8 18" id="KW-0479">Metal-binding</keyword>
<reference evidence="22 23" key="1">
    <citation type="journal article" date="2020" name="Pathogens">
        <title>First Whole Genome Sequence of Anaplasma platys, an Obligate Intracellular Rickettsial Pathogen of Dogs.</title>
        <authorList>
            <person name="Llanes A."/>
            <person name="Rajeev S."/>
        </authorList>
    </citation>
    <scope>NUCLEOTIDE SEQUENCE [LARGE SCALE GENOMIC DNA]</scope>
    <source>
        <strain evidence="22 23">S3</strain>
    </source>
</reference>
<dbReference type="NCBIfam" id="TIGR02866">
    <property type="entry name" value="CoxB"/>
    <property type="match status" value="1"/>
</dbReference>
<evidence type="ECO:0000256" key="5">
    <source>
        <dbReference type="ARBA" id="ARBA00022617"/>
    </source>
</evidence>
<dbReference type="InterPro" id="IPR002429">
    <property type="entry name" value="CcO_II-like_C"/>
</dbReference>
<dbReference type="InterPro" id="IPR034210">
    <property type="entry name" value="CcO_II_C"/>
</dbReference>
<sequence>MLQAFIVGVLFACFTTLFVWGDPSSAASPSPWQMGFQEPVTDVMEAIIKSHSFVMIVMSLVVLVVFILLTYVLIRFRKRDGEPVVFNRKHSHHVLLEVLWTLVPLLIVGFLTFSNVKLIRYEQQIPKADLVVKAIGYQWYWVYSYPENEITFDSYMKPENELRDGELRLLEVDNKMVVPVGKTILLQTTSADVIHSWAVPALGVKIDSVPGRLNEAWFSVKKPGVYYGQCSELCGRLHGFMPIAIEAVSQEQFDEWVKSKKAAE</sequence>
<dbReference type="InterPro" id="IPR001505">
    <property type="entry name" value="Copper_CuA"/>
</dbReference>
<evidence type="ECO:0000259" key="21">
    <source>
        <dbReference type="PROSITE" id="PS50999"/>
    </source>
</evidence>
<evidence type="ECO:0000256" key="18">
    <source>
        <dbReference type="RuleBase" id="RU004024"/>
    </source>
</evidence>
<evidence type="ECO:0000256" key="1">
    <source>
        <dbReference type="ARBA" id="ARBA00001971"/>
    </source>
</evidence>
<dbReference type="PANTHER" id="PTHR22888">
    <property type="entry name" value="CYTOCHROME C OXIDASE, SUBUNIT II"/>
    <property type="match status" value="1"/>
</dbReference>
<dbReference type="InterPro" id="IPR008972">
    <property type="entry name" value="Cupredoxin"/>
</dbReference>
<evidence type="ECO:0000256" key="12">
    <source>
        <dbReference type="ARBA" id="ARBA00023004"/>
    </source>
</evidence>
<gene>
    <name evidence="22" type="primary">ctaC</name>
    <name evidence="22" type="ORF">ANPL_03895</name>
</gene>
<evidence type="ECO:0000259" key="20">
    <source>
        <dbReference type="PROSITE" id="PS50857"/>
    </source>
</evidence>
<dbReference type="RefSeq" id="WP_169193428.1">
    <property type="nucleotide sequence ID" value="NZ_CP046391.1"/>
</dbReference>
<dbReference type="PROSITE" id="PS50857">
    <property type="entry name" value="COX2_CUA"/>
    <property type="match status" value="1"/>
</dbReference>
<dbReference type="FunFam" id="2.60.40.420:FF:000001">
    <property type="entry name" value="Cytochrome c oxidase subunit 2"/>
    <property type="match status" value="1"/>
</dbReference>
<evidence type="ECO:0000256" key="3">
    <source>
        <dbReference type="ARBA" id="ARBA00007866"/>
    </source>
</evidence>
<dbReference type="InterPro" id="IPR045187">
    <property type="entry name" value="CcO_II"/>
</dbReference>